<name>A0AA35JAT4_SACUV</name>
<feature type="compositionally biased region" description="Low complexity" evidence="1">
    <location>
        <begin position="37"/>
        <end position="49"/>
    </location>
</feature>
<protein>
    <recommendedName>
        <fullName evidence="4">YPL014W-like protein</fullName>
    </recommendedName>
</protein>
<dbReference type="EMBL" id="OX365927">
    <property type="protein sequence ID" value="CAI4053301.1"/>
    <property type="molecule type" value="Genomic_DNA"/>
</dbReference>
<accession>A0AA35JAT4</accession>
<reference evidence="2" key="1">
    <citation type="submission" date="2022-10" db="EMBL/GenBank/DDBJ databases">
        <authorList>
            <person name="Byrne P K."/>
        </authorList>
    </citation>
    <scope>NUCLEOTIDE SEQUENCE</scope>
    <source>
        <strain evidence="2">CBS7001</strain>
    </source>
</reference>
<evidence type="ECO:0000313" key="3">
    <source>
        <dbReference type="Proteomes" id="UP001162090"/>
    </source>
</evidence>
<feature type="compositionally biased region" description="Basic residues" evidence="1">
    <location>
        <begin position="1"/>
        <end position="11"/>
    </location>
</feature>
<feature type="region of interest" description="Disordered" evidence="1">
    <location>
        <begin position="1"/>
        <end position="50"/>
    </location>
</feature>
<feature type="compositionally biased region" description="Polar residues" evidence="1">
    <location>
        <begin position="77"/>
        <end position="91"/>
    </location>
</feature>
<feature type="region of interest" description="Disordered" evidence="1">
    <location>
        <begin position="77"/>
        <end position="115"/>
    </location>
</feature>
<dbReference type="Proteomes" id="UP001162090">
    <property type="component" value="Chromosome 16"/>
</dbReference>
<feature type="compositionally biased region" description="Low complexity" evidence="1">
    <location>
        <begin position="307"/>
        <end position="317"/>
    </location>
</feature>
<dbReference type="AlphaFoldDB" id="A0AA35JAT4"/>
<evidence type="ECO:0000256" key="1">
    <source>
        <dbReference type="SAM" id="MobiDB-lite"/>
    </source>
</evidence>
<feature type="compositionally biased region" description="Basic and acidic residues" evidence="1">
    <location>
        <begin position="17"/>
        <end position="26"/>
    </location>
</feature>
<feature type="compositionally biased region" description="Low complexity" evidence="1">
    <location>
        <begin position="98"/>
        <end position="115"/>
    </location>
</feature>
<organism evidence="2 3">
    <name type="scientific">Saccharomyces uvarum</name>
    <name type="common">Yeast</name>
    <name type="synonym">Saccharomyces bayanus var. uvarum</name>
    <dbReference type="NCBI Taxonomy" id="230603"/>
    <lineage>
        <taxon>Eukaryota</taxon>
        <taxon>Fungi</taxon>
        <taxon>Dikarya</taxon>
        <taxon>Ascomycota</taxon>
        <taxon>Saccharomycotina</taxon>
        <taxon>Saccharomycetes</taxon>
        <taxon>Saccharomycetales</taxon>
        <taxon>Saccharomycetaceae</taxon>
        <taxon>Saccharomyces</taxon>
    </lineage>
</organism>
<sequence length="385" mass="42808">MLLERLHKRLHASSSKRSQENKDKGCTLDGTLPVQPEPQHQNHNQEPQPLLNYDYDDMIAFDRNVSTPVFTPVMTPINNGSSNQSKHSANSYFPPFLNNSNSNNRTRQNSASSLASSVSDFHQSFKQQAVYNSNSQATSFTPQFVGLLIEVYQDTCSDPTITPFDTTNPPSGILNRVAKVAIQQSEVQQLDIGCDRNSWLLTLVRHRLLQEVRKDGYLSRNASLTSLPPPPPPQFAEMLRVPSPFVNADIADPIPLSKINSNPNLNSSLTNTLNWYSSQRSNPPMKSRNGSSQYISELQPQPSLARTNSNSSTSNGNIFSLLTPTPTSDSPFNFNITLLSRQRSNIISSPLASTRLPTTTVTAEDPSMLPSDSLRLKRDLLRLKR</sequence>
<evidence type="ECO:0008006" key="4">
    <source>
        <dbReference type="Google" id="ProtNLM"/>
    </source>
</evidence>
<evidence type="ECO:0000313" key="2">
    <source>
        <dbReference type="EMBL" id="CAI4053301.1"/>
    </source>
</evidence>
<gene>
    <name evidence="2" type="primary">SUVC16G2590</name>
    <name evidence="2" type="ORF">SUVC_16G2590</name>
</gene>
<feature type="compositionally biased region" description="Polar residues" evidence="1">
    <location>
        <begin position="279"/>
        <end position="306"/>
    </location>
</feature>
<feature type="region of interest" description="Disordered" evidence="1">
    <location>
        <begin position="276"/>
        <end position="324"/>
    </location>
</feature>
<proteinExistence type="predicted"/>